<keyword evidence="5 7" id="KW-0067">ATP-binding</keyword>
<dbReference type="GO" id="GO:0055085">
    <property type="term" value="P:transmembrane transport"/>
    <property type="evidence" value="ECO:0007669"/>
    <property type="project" value="UniProtKB-ARBA"/>
</dbReference>
<dbReference type="InterPro" id="IPR013563">
    <property type="entry name" value="Oligopep_ABC_C"/>
</dbReference>
<keyword evidence="3" id="KW-1003">Cell membrane</keyword>
<feature type="domain" description="ABC transporter" evidence="6">
    <location>
        <begin position="5"/>
        <end position="256"/>
    </location>
</feature>
<dbReference type="PANTHER" id="PTHR43776:SF7">
    <property type="entry name" value="D,D-DIPEPTIDE TRANSPORT ATP-BINDING PROTEIN DDPF-RELATED"/>
    <property type="match status" value="1"/>
</dbReference>
<dbReference type="InterPro" id="IPR027417">
    <property type="entry name" value="P-loop_NTPase"/>
</dbReference>
<dbReference type="InterPro" id="IPR050319">
    <property type="entry name" value="ABC_transp_ATP-bind"/>
</dbReference>
<sequence>MTSLLRVNQLCKAYLINKSSGWFGHKQTLHAVDGVSFELSAGETLGLVGESGCGKSTTANLVLGLLAPSSGEVVFDDQPVHAQKNATWRAARKQMQMVYQDPLGALDRRLRVIDQVIEPLDIQNILDRASRREAALAIMTAVGLSQNLFERYPHELSGGQRQRVVLARALILKPKLIVCDEPISALDVSIQAQVINLLQDIQKQMNLAMLFISHDLKVVNHICDRVAVMYLGKIVEQGPVTKVFTRPAHPYTQALLSAVASPFKPDATDRIILEGEPPNPVNRPSGCAFHPRCSKASEICKQASPRLGQITDAHQVSCHLYPLTTVEASPC</sequence>
<dbReference type="SUPFAM" id="SSF52540">
    <property type="entry name" value="P-loop containing nucleoside triphosphate hydrolases"/>
    <property type="match status" value="1"/>
</dbReference>
<dbReference type="GO" id="GO:0015833">
    <property type="term" value="P:peptide transport"/>
    <property type="evidence" value="ECO:0007669"/>
    <property type="project" value="InterPro"/>
</dbReference>
<dbReference type="PROSITE" id="PS00211">
    <property type="entry name" value="ABC_TRANSPORTER_1"/>
    <property type="match status" value="1"/>
</dbReference>
<dbReference type="InterPro" id="IPR017871">
    <property type="entry name" value="ABC_transporter-like_CS"/>
</dbReference>
<keyword evidence="2" id="KW-0813">Transport</keyword>
<dbReference type="PANTHER" id="PTHR43776">
    <property type="entry name" value="TRANSPORT ATP-BINDING PROTEIN"/>
    <property type="match status" value="1"/>
</dbReference>
<evidence type="ECO:0000259" key="6">
    <source>
        <dbReference type="PROSITE" id="PS50893"/>
    </source>
</evidence>
<dbReference type="AlphaFoldDB" id="A0A2T0XGC8"/>
<evidence type="ECO:0000256" key="4">
    <source>
        <dbReference type="ARBA" id="ARBA00022741"/>
    </source>
</evidence>
<gene>
    <name evidence="7" type="ORF">BCM14_1653</name>
</gene>
<evidence type="ECO:0000256" key="2">
    <source>
        <dbReference type="ARBA" id="ARBA00022448"/>
    </source>
</evidence>
<accession>A0A2T0XGC8</accession>
<dbReference type="CDD" id="cd03257">
    <property type="entry name" value="ABC_NikE_OppD_transporters"/>
    <property type="match status" value="1"/>
</dbReference>
<dbReference type="Pfam" id="PF08352">
    <property type="entry name" value="oligo_HPY"/>
    <property type="match status" value="1"/>
</dbReference>
<comment type="caution">
    <text evidence="7">The sequence shown here is derived from an EMBL/GenBank/DDBJ whole genome shotgun (WGS) entry which is preliminary data.</text>
</comment>
<dbReference type="InterPro" id="IPR003593">
    <property type="entry name" value="AAA+_ATPase"/>
</dbReference>
<dbReference type="EMBL" id="PVTV01000013">
    <property type="protein sequence ID" value="PRY97940.1"/>
    <property type="molecule type" value="Genomic_DNA"/>
</dbReference>
<dbReference type="Gene3D" id="3.40.50.300">
    <property type="entry name" value="P-loop containing nucleotide triphosphate hydrolases"/>
    <property type="match status" value="1"/>
</dbReference>
<organism evidence="7 8">
    <name type="scientific">Jezberella montanilacus</name>
    <dbReference type="NCBI Taxonomy" id="323426"/>
    <lineage>
        <taxon>Bacteria</taxon>
        <taxon>Pseudomonadati</taxon>
        <taxon>Pseudomonadota</taxon>
        <taxon>Betaproteobacteria</taxon>
        <taxon>Burkholderiales</taxon>
        <taxon>Alcaligenaceae</taxon>
        <taxon>Jezberella</taxon>
    </lineage>
</organism>
<keyword evidence="4" id="KW-0547">Nucleotide-binding</keyword>
<evidence type="ECO:0000313" key="7">
    <source>
        <dbReference type="EMBL" id="PRY97940.1"/>
    </source>
</evidence>
<dbReference type="Proteomes" id="UP000238308">
    <property type="component" value="Unassembled WGS sequence"/>
</dbReference>
<dbReference type="FunFam" id="3.40.50.300:FF:000016">
    <property type="entry name" value="Oligopeptide ABC transporter ATP-binding component"/>
    <property type="match status" value="1"/>
</dbReference>
<dbReference type="Pfam" id="PF00005">
    <property type="entry name" value="ABC_tran"/>
    <property type="match status" value="1"/>
</dbReference>
<dbReference type="NCBIfam" id="TIGR01727">
    <property type="entry name" value="oligo_HPY"/>
    <property type="match status" value="1"/>
</dbReference>
<dbReference type="OrthoDB" id="9802772at2"/>
<dbReference type="PROSITE" id="PS50893">
    <property type="entry name" value="ABC_TRANSPORTER_2"/>
    <property type="match status" value="1"/>
</dbReference>
<protein>
    <submittedName>
        <fullName evidence="7">Peptide/nickel transport system ATP-binding protein</fullName>
    </submittedName>
</protein>
<evidence type="ECO:0000256" key="5">
    <source>
        <dbReference type="ARBA" id="ARBA00022840"/>
    </source>
</evidence>
<proteinExistence type="inferred from homology"/>
<comment type="similarity">
    <text evidence="1">Belongs to the ABC transporter superfamily.</text>
</comment>
<keyword evidence="3" id="KW-0472">Membrane</keyword>
<evidence type="ECO:0000256" key="1">
    <source>
        <dbReference type="ARBA" id="ARBA00005417"/>
    </source>
</evidence>
<dbReference type="InterPro" id="IPR003439">
    <property type="entry name" value="ABC_transporter-like_ATP-bd"/>
</dbReference>
<dbReference type="GO" id="GO:0016887">
    <property type="term" value="F:ATP hydrolysis activity"/>
    <property type="evidence" value="ECO:0007669"/>
    <property type="project" value="InterPro"/>
</dbReference>
<reference evidence="7 8" key="1">
    <citation type="submission" date="2018-03" db="EMBL/GenBank/DDBJ databases">
        <title>Genomic Encyclopedia of Type Strains, Phase III (KMG-III): the genomes of soil and plant-associated and newly described type strains.</title>
        <authorList>
            <person name="Whitman W."/>
        </authorList>
    </citation>
    <scope>NUCLEOTIDE SEQUENCE [LARGE SCALE GENOMIC DNA]</scope>
    <source>
        <strain evidence="7 8">MWH-P2sevCIIIb</strain>
    </source>
</reference>
<dbReference type="RefSeq" id="WP_106227515.1">
    <property type="nucleotide sequence ID" value="NZ_PVTV01000013.1"/>
</dbReference>
<evidence type="ECO:0000256" key="3">
    <source>
        <dbReference type="ARBA" id="ARBA00022475"/>
    </source>
</evidence>
<dbReference type="GO" id="GO:0005524">
    <property type="term" value="F:ATP binding"/>
    <property type="evidence" value="ECO:0007669"/>
    <property type="project" value="UniProtKB-KW"/>
</dbReference>
<dbReference type="SMART" id="SM00382">
    <property type="entry name" value="AAA"/>
    <property type="match status" value="1"/>
</dbReference>
<name>A0A2T0XGC8_9BURK</name>
<evidence type="ECO:0000313" key="8">
    <source>
        <dbReference type="Proteomes" id="UP000238308"/>
    </source>
</evidence>
<keyword evidence="8" id="KW-1185">Reference proteome</keyword>